<evidence type="ECO:0000256" key="2">
    <source>
        <dbReference type="ARBA" id="ARBA00023004"/>
    </source>
</evidence>
<accession>A0ABN6Z4M3</accession>
<gene>
    <name evidence="5" type="ORF">Lac1_23300</name>
</gene>
<dbReference type="SUPFAM" id="SSF54862">
    <property type="entry name" value="4Fe-4S ferredoxins"/>
    <property type="match status" value="1"/>
</dbReference>
<dbReference type="PROSITE" id="PS00198">
    <property type="entry name" value="4FE4S_FER_1"/>
    <property type="match status" value="2"/>
</dbReference>
<keyword evidence="3" id="KW-0411">Iron-sulfur</keyword>
<dbReference type="Pfam" id="PF04432">
    <property type="entry name" value="FrhB_FdhB_C"/>
    <property type="match status" value="1"/>
</dbReference>
<evidence type="ECO:0000259" key="4">
    <source>
        <dbReference type="PROSITE" id="PS51379"/>
    </source>
</evidence>
<keyword evidence="6" id="KW-1185">Reference proteome</keyword>
<dbReference type="Pfam" id="PF12838">
    <property type="entry name" value="Fer4_7"/>
    <property type="match status" value="1"/>
</dbReference>
<dbReference type="InterPro" id="IPR017896">
    <property type="entry name" value="4Fe4S_Fe-S-bd"/>
</dbReference>
<dbReference type="InterPro" id="IPR017900">
    <property type="entry name" value="4Fe4S_Fe_S_CS"/>
</dbReference>
<evidence type="ECO:0000256" key="3">
    <source>
        <dbReference type="ARBA" id="ARBA00023014"/>
    </source>
</evidence>
<organism evidence="5 6">
    <name type="scientific">Claveliimonas bilis</name>
    <dbReference type="NCBI Taxonomy" id="3028070"/>
    <lineage>
        <taxon>Bacteria</taxon>
        <taxon>Bacillati</taxon>
        <taxon>Bacillota</taxon>
        <taxon>Clostridia</taxon>
        <taxon>Lachnospirales</taxon>
        <taxon>Lachnospiraceae</taxon>
        <taxon>Claveliimonas</taxon>
    </lineage>
</organism>
<protein>
    <submittedName>
        <fullName evidence="5">Coenzyme F420-reducing hydrogenase</fullName>
    </submittedName>
</protein>
<keyword evidence="2" id="KW-0408">Iron</keyword>
<evidence type="ECO:0000313" key="5">
    <source>
        <dbReference type="EMBL" id="BDZ78147.1"/>
    </source>
</evidence>
<reference evidence="6" key="1">
    <citation type="journal article" date="2023" name="Int. J. Syst. Evol. Microbiol.">
        <title>Claveliimonas bilis gen. nov., sp. nov., deoxycholic acid-producing bacteria isolated from human faeces, and reclassification of Sellimonas monacensis Zenner et al. 2021 as Claveliimonas monacensis comb. nov.</title>
        <authorList>
            <person name="Hisatomi A."/>
            <person name="Kastawa N.W.E.P.G."/>
            <person name="Song I."/>
            <person name="Ohkuma M."/>
            <person name="Fukiya S."/>
            <person name="Sakamoto M."/>
        </authorList>
    </citation>
    <scope>NUCLEOTIDE SEQUENCE [LARGE SCALE GENOMIC DNA]</scope>
    <source>
        <strain evidence="6">12BBH14</strain>
    </source>
</reference>
<dbReference type="EMBL" id="AP027742">
    <property type="protein sequence ID" value="BDZ78147.1"/>
    <property type="molecule type" value="Genomic_DNA"/>
</dbReference>
<dbReference type="InterPro" id="IPR052977">
    <property type="entry name" value="Polyferredoxin-like_ET"/>
</dbReference>
<dbReference type="PANTHER" id="PTHR43193">
    <property type="match status" value="1"/>
</dbReference>
<dbReference type="Gene3D" id="3.30.70.20">
    <property type="match status" value="1"/>
</dbReference>
<dbReference type="PROSITE" id="PS51379">
    <property type="entry name" value="4FE4S_FER_2"/>
    <property type="match status" value="2"/>
</dbReference>
<name>A0ABN6Z4M3_9FIRM</name>
<sequence>MKIELPKELCNGCGLCNNVCPHSAIVMKKDEEGFEYPCIRDDMCIKCGICIKKCPLNNNEIAIPSHNIKIYAATHKNMRVLMQSSSGGVAMALYEKVIEENGSCFGVCYAENYKSVKYLKVNKKENLYLLQGSKYAQASHDKLYKDVSEELKTGKKVLFIGCPCEVAAVKSMVGNNESLLTCELVCHGNTSQKVLEEYINRIEKKYRSSIEFFSMRYKDKKKRHNATWMNQMIYIKLKNGNQFYKDFVLSEYGKLFNNMARMSCHNCKFKGEQRVADLTIGDCWGINATKKKYNPNGVSLVLVNTKKGEAFINRMDNISLEVFDLDVAIKNNPYINKSIEFNKNRREIEEKFIKEGLCSAAQMTMSRKERVISKLPQPLYIKLYKFYSKIKH</sequence>
<evidence type="ECO:0000256" key="1">
    <source>
        <dbReference type="ARBA" id="ARBA00022723"/>
    </source>
</evidence>
<dbReference type="Proteomes" id="UP001305815">
    <property type="component" value="Chromosome"/>
</dbReference>
<feature type="domain" description="4Fe-4S ferredoxin-type" evidence="4">
    <location>
        <begin position="35"/>
        <end position="64"/>
    </location>
</feature>
<evidence type="ECO:0000313" key="6">
    <source>
        <dbReference type="Proteomes" id="UP001305815"/>
    </source>
</evidence>
<keyword evidence="1" id="KW-0479">Metal-binding</keyword>
<dbReference type="PANTHER" id="PTHR43193:SF2">
    <property type="entry name" value="POLYFERREDOXIN PROTEIN FWDF"/>
    <property type="match status" value="1"/>
</dbReference>
<feature type="domain" description="4Fe-4S ferredoxin-type" evidence="4">
    <location>
        <begin position="1"/>
        <end position="30"/>
    </location>
</feature>
<dbReference type="InterPro" id="IPR007525">
    <property type="entry name" value="FrhB_FdhB_C"/>
</dbReference>
<dbReference type="RefSeq" id="WP_316265145.1">
    <property type="nucleotide sequence ID" value="NZ_AP027742.1"/>
</dbReference>
<proteinExistence type="predicted"/>